<gene>
    <name evidence="1" type="ORF">C8Q69DRAFT_100302</name>
</gene>
<proteinExistence type="predicted"/>
<reference evidence="1 2" key="1">
    <citation type="journal article" date="2018" name="Front. Microbiol.">
        <title>Genomic and genetic insights into a cosmopolitan fungus, Paecilomyces variotii (Eurotiales).</title>
        <authorList>
            <person name="Urquhart A.S."/>
            <person name="Mondo S.J."/>
            <person name="Makela M.R."/>
            <person name="Hane J.K."/>
            <person name="Wiebenga A."/>
            <person name="He G."/>
            <person name="Mihaltcheva S."/>
            <person name="Pangilinan J."/>
            <person name="Lipzen A."/>
            <person name="Barry K."/>
            <person name="de Vries R.P."/>
            <person name="Grigoriev I.V."/>
            <person name="Idnurm A."/>
        </authorList>
    </citation>
    <scope>NUCLEOTIDE SEQUENCE [LARGE SCALE GENOMIC DNA]</scope>
    <source>
        <strain evidence="1 2">CBS 101075</strain>
    </source>
</reference>
<dbReference type="Proteomes" id="UP000283841">
    <property type="component" value="Unassembled WGS sequence"/>
</dbReference>
<sequence>MANNTFAHLPPEVLLIILRNVPDLPSLYRFICASAQANAVFKMDAPHILDKVIKRSIPDFQPLARMISLLGSLDIRIGFNPRRLSETVTKYGALPKDLLTKAAPSLYFITGTSGPRYVLLTAYRIEHLRHICFTTLLQNIHELIFVSPVDGRNFSDVHTLKQFRPGVFFKPVAWWSPSWVERFRIERALWRLFMYWNIEAIHSKATVQDPDLRQYNKRIRQLSGSIIAEEREEAKIISHRVEEMNCISAAVYEFLGCEPVKFFTAISSQERKALVTKARSKFALSFKETAGWKFEDPKPSEDTPSYYWGQAASWTKKPNSEYRDSYWSVWERESRLPSFSILNLERRDLWFCDYLGLCLWDYKRLLYLGLDYGKYWDPSLGRPAQPDGKFFSSDRLDGRWRDIFLHELARFQGHGRRMLSLNCKSHIERWDNELRRRPLLDGWRLEESYSHMYNRDMK</sequence>
<dbReference type="GeneID" id="39594277"/>
<evidence type="ECO:0000313" key="1">
    <source>
        <dbReference type="EMBL" id="RWQ92496.1"/>
    </source>
</evidence>
<keyword evidence="2" id="KW-1185">Reference proteome</keyword>
<name>A0A443HL12_BYSSP</name>
<organism evidence="1 2">
    <name type="scientific">Byssochlamys spectabilis</name>
    <name type="common">Paecilomyces variotii</name>
    <dbReference type="NCBI Taxonomy" id="264951"/>
    <lineage>
        <taxon>Eukaryota</taxon>
        <taxon>Fungi</taxon>
        <taxon>Dikarya</taxon>
        <taxon>Ascomycota</taxon>
        <taxon>Pezizomycotina</taxon>
        <taxon>Eurotiomycetes</taxon>
        <taxon>Eurotiomycetidae</taxon>
        <taxon>Eurotiales</taxon>
        <taxon>Thermoascaceae</taxon>
        <taxon>Paecilomyces</taxon>
    </lineage>
</organism>
<dbReference type="VEuPathDB" id="FungiDB:C8Q69DRAFT_100302"/>
<protein>
    <recommendedName>
        <fullName evidence="3">F-box domain-containing protein</fullName>
    </recommendedName>
</protein>
<evidence type="ECO:0000313" key="2">
    <source>
        <dbReference type="Proteomes" id="UP000283841"/>
    </source>
</evidence>
<evidence type="ECO:0008006" key="3">
    <source>
        <dbReference type="Google" id="ProtNLM"/>
    </source>
</evidence>
<dbReference type="AlphaFoldDB" id="A0A443HL12"/>
<comment type="caution">
    <text evidence="1">The sequence shown here is derived from an EMBL/GenBank/DDBJ whole genome shotgun (WGS) entry which is preliminary data.</text>
</comment>
<dbReference type="STRING" id="264951.A0A443HL12"/>
<dbReference type="RefSeq" id="XP_028482141.1">
    <property type="nucleotide sequence ID" value="XM_028625000.1"/>
</dbReference>
<accession>A0A443HL12</accession>
<dbReference type="EMBL" id="RCNU01000013">
    <property type="protein sequence ID" value="RWQ92496.1"/>
    <property type="molecule type" value="Genomic_DNA"/>
</dbReference>